<dbReference type="GO" id="GO:0005975">
    <property type="term" value="P:carbohydrate metabolic process"/>
    <property type="evidence" value="ECO:0007669"/>
    <property type="project" value="InterPro"/>
</dbReference>
<comment type="pathway">
    <text evidence="3 10">Organic acid metabolism; glycolate biosynthesis; glycolate from 2-phosphoglycolate: step 1/1.</text>
</comment>
<keyword evidence="7 10" id="KW-0378">Hydrolase</keyword>
<comment type="caution">
    <text evidence="11">The sequence shown here is derived from an EMBL/GenBank/DDBJ whole genome shotgun (WGS) entry which is preliminary data.</text>
</comment>
<dbReference type="EC" id="3.1.3.18" evidence="5 10"/>
<dbReference type="GO" id="GO:0046295">
    <property type="term" value="P:glycolate biosynthetic process"/>
    <property type="evidence" value="ECO:0007669"/>
    <property type="project" value="UniProtKB-UniRule"/>
</dbReference>
<comment type="catalytic activity">
    <reaction evidence="1 10">
        <text>2-phosphoglycolate + H2O = glycolate + phosphate</text>
        <dbReference type="Rhea" id="RHEA:14369"/>
        <dbReference type="ChEBI" id="CHEBI:15377"/>
        <dbReference type="ChEBI" id="CHEBI:29805"/>
        <dbReference type="ChEBI" id="CHEBI:43474"/>
        <dbReference type="ChEBI" id="CHEBI:58033"/>
        <dbReference type="EC" id="3.1.3.18"/>
    </reaction>
</comment>
<dbReference type="Gene3D" id="1.10.150.240">
    <property type="entry name" value="Putative phosphatase, domain 2"/>
    <property type="match status" value="1"/>
</dbReference>
<dbReference type="InterPro" id="IPR023198">
    <property type="entry name" value="PGP-like_dom2"/>
</dbReference>
<keyword evidence="12" id="KW-1185">Reference proteome</keyword>
<reference evidence="11" key="1">
    <citation type="submission" date="2020-12" db="EMBL/GenBank/DDBJ databases">
        <title>Methylobrevis albus sp. nov., isolated from fresh water lack sediment.</title>
        <authorList>
            <person name="Zou Q."/>
        </authorList>
    </citation>
    <scope>NUCLEOTIDE SEQUENCE</scope>
    <source>
        <strain evidence="11">L22</strain>
    </source>
</reference>
<dbReference type="PANTHER" id="PTHR43434">
    <property type="entry name" value="PHOSPHOGLYCOLATE PHOSPHATASE"/>
    <property type="match status" value="1"/>
</dbReference>
<evidence type="ECO:0000256" key="1">
    <source>
        <dbReference type="ARBA" id="ARBA00000830"/>
    </source>
</evidence>
<evidence type="ECO:0000313" key="12">
    <source>
        <dbReference type="Proteomes" id="UP000631694"/>
    </source>
</evidence>
<dbReference type="GO" id="GO:0046872">
    <property type="term" value="F:metal ion binding"/>
    <property type="evidence" value="ECO:0007669"/>
    <property type="project" value="UniProtKB-KW"/>
</dbReference>
<dbReference type="RefSeq" id="WP_197309691.1">
    <property type="nucleotide sequence ID" value="NZ_JADZLT010000039.1"/>
</dbReference>
<dbReference type="SFLD" id="SFLDG01135">
    <property type="entry name" value="C1.5.6:_HAD__Beta-PGM__Phospha"/>
    <property type="match status" value="1"/>
</dbReference>
<sequence length="251" mass="25910">MNRIDPETAPATGAPVVVFDLDGTLLDTAHDLIGAVNRVMAEEGLPPIEVDPHRVTVGRGGRAMVAAALAAAEVPHDEERLDRLTLRFVELYMDNVADRTVPFPNVEAALDRLAAAGIVLAVCTNKRVGLAEALFAAIGWTDRFAAVCGGDSFDVRKPEPGHILLTIAAAGGDPAAAVMVGDSAADIDAARAAGIPVVGVTFGYTPTPVRDLGPDAVIDDFADLWPALLEIAPPALAARLGATDETAPIGA</sequence>
<dbReference type="NCBIfam" id="TIGR01449">
    <property type="entry name" value="PGP_bact"/>
    <property type="match status" value="1"/>
</dbReference>
<protein>
    <recommendedName>
        <fullName evidence="5 10">Phosphoglycolate phosphatase</fullName>
        <shortName evidence="10">PGP</shortName>
        <shortName evidence="10">PGPase</shortName>
        <ecNumber evidence="5 10">3.1.3.18</ecNumber>
    </recommendedName>
</protein>
<evidence type="ECO:0000256" key="5">
    <source>
        <dbReference type="ARBA" id="ARBA00013078"/>
    </source>
</evidence>
<accession>A0A931I088</accession>
<evidence type="ECO:0000256" key="8">
    <source>
        <dbReference type="ARBA" id="ARBA00022842"/>
    </source>
</evidence>
<dbReference type="PRINTS" id="PR00413">
    <property type="entry name" value="HADHALOGNASE"/>
</dbReference>
<dbReference type="AlphaFoldDB" id="A0A931I088"/>
<dbReference type="NCBIfam" id="TIGR01509">
    <property type="entry name" value="HAD-SF-IA-v3"/>
    <property type="match status" value="1"/>
</dbReference>
<dbReference type="Pfam" id="PF13419">
    <property type="entry name" value="HAD_2"/>
    <property type="match status" value="1"/>
</dbReference>
<dbReference type="SUPFAM" id="SSF56784">
    <property type="entry name" value="HAD-like"/>
    <property type="match status" value="1"/>
</dbReference>
<feature type="binding site" evidence="10">
    <location>
        <position position="20"/>
    </location>
    <ligand>
        <name>Mg(2+)</name>
        <dbReference type="ChEBI" id="CHEBI:18420"/>
    </ligand>
</feature>
<evidence type="ECO:0000256" key="3">
    <source>
        <dbReference type="ARBA" id="ARBA00004818"/>
    </source>
</evidence>
<dbReference type="InterPro" id="IPR041492">
    <property type="entry name" value="HAD_2"/>
</dbReference>
<comment type="cofactor">
    <cofactor evidence="2 10">
        <name>Mg(2+)</name>
        <dbReference type="ChEBI" id="CHEBI:18420"/>
    </cofactor>
</comment>
<dbReference type="PANTHER" id="PTHR43434:SF1">
    <property type="entry name" value="PHOSPHOGLYCOLATE PHOSPHATASE"/>
    <property type="match status" value="1"/>
</dbReference>
<evidence type="ECO:0000256" key="7">
    <source>
        <dbReference type="ARBA" id="ARBA00022801"/>
    </source>
</evidence>
<keyword evidence="6 10" id="KW-0479">Metal-binding</keyword>
<dbReference type="GO" id="GO:0005829">
    <property type="term" value="C:cytosol"/>
    <property type="evidence" value="ECO:0007669"/>
    <property type="project" value="TreeGrafter"/>
</dbReference>
<dbReference type="SFLD" id="SFLDS00003">
    <property type="entry name" value="Haloacid_Dehalogenase"/>
    <property type="match status" value="1"/>
</dbReference>
<proteinExistence type="inferred from homology"/>
<dbReference type="GO" id="GO:0008967">
    <property type="term" value="F:phosphoglycolate phosphatase activity"/>
    <property type="evidence" value="ECO:0007669"/>
    <property type="project" value="UniProtKB-UniRule"/>
</dbReference>
<gene>
    <name evidence="11" type="primary">gph</name>
    <name evidence="11" type="ORF">I5731_02045</name>
</gene>
<dbReference type="FunFam" id="3.40.50.1000:FF:000022">
    <property type="entry name" value="Phosphoglycolate phosphatase"/>
    <property type="match status" value="1"/>
</dbReference>
<dbReference type="HAMAP" id="MF_00495">
    <property type="entry name" value="GPH_hydrolase_bact"/>
    <property type="match status" value="1"/>
</dbReference>
<dbReference type="InterPro" id="IPR037512">
    <property type="entry name" value="PGPase_prok"/>
</dbReference>
<dbReference type="InterPro" id="IPR050155">
    <property type="entry name" value="HAD-like_hydrolase_sf"/>
</dbReference>
<name>A0A931I088_9HYPH</name>
<dbReference type="EMBL" id="JADZLT010000039">
    <property type="protein sequence ID" value="MBH0236593.1"/>
    <property type="molecule type" value="Genomic_DNA"/>
</dbReference>
<feature type="binding site" evidence="10">
    <location>
        <position position="22"/>
    </location>
    <ligand>
        <name>Mg(2+)</name>
        <dbReference type="ChEBI" id="CHEBI:18420"/>
    </ligand>
</feature>
<dbReference type="Gene3D" id="3.40.50.1000">
    <property type="entry name" value="HAD superfamily/HAD-like"/>
    <property type="match status" value="1"/>
</dbReference>
<evidence type="ECO:0000256" key="9">
    <source>
        <dbReference type="ARBA" id="ARBA00023277"/>
    </source>
</evidence>
<evidence type="ECO:0000256" key="4">
    <source>
        <dbReference type="ARBA" id="ARBA00006171"/>
    </source>
</evidence>
<keyword evidence="9 10" id="KW-0119">Carbohydrate metabolism</keyword>
<comment type="function">
    <text evidence="10">Specifically catalyzes the dephosphorylation of 2-phosphoglycolate. Is involved in the dissimilation of the intracellular 2-phosphoglycolate formed during the DNA repair of 3'-phosphoglycolate ends, a major class of DNA lesions induced by oxidative stress.</text>
</comment>
<comment type="similarity">
    <text evidence="4 10">Belongs to the HAD-like hydrolase superfamily. CbbY/CbbZ/Gph/YieH family.</text>
</comment>
<feature type="binding site" evidence="10">
    <location>
        <position position="182"/>
    </location>
    <ligand>
        <name>Mg(2+)</name>
        <dbReference type="ChEBI" id="CHEBI:18420"/>
    </ligand>
</feature>
<organism evidence="11 12">
    <name type="scientific">Methylobrevis albus</name>
    <dbReference type="NCBI Taxonomy" id="2793297"/>
    <lineage>
        <taxon>Bacteria</taxon>
        <taxon>Pseudomonadati</taxon>
        <taxon>Pseudomonadota</taxon>
        <taxon>Alphaproteobacteria</taxon>
        <taxon>Hyphomicrobiales</taxon>
        <taxon>Pleomorphomonadaceae</taxon>
        <taxon>Methylobrevis</taxon>
    </lineage>
</organism>
<dbReference type="GO" id="GO:0006281">
    <property type="term" value="P:DNA repair"/>
    <property type="evidence" value="ECO:0007669"/>
    <property type="project" value="TreeGrafter"/>
</dbReference>
<dbReference type="InterPro" id="IPR036412">
    <property type="entry name" value="HAD-like_sf"/>
</dbReference>
<evidence type="ECO:0000313" key="11">
    <source>
        <dbReference type="EMBL" id="MBH0236593.1"/>
    </source>
</evidence>
<feature type="active site" description="Nucleophile" evidence="10">
    <location>
        <position position="20"/>
    </location>
</feature>
<evidence type="ECO:0000256" key="2">
    <source>
        <dbReference type="ARBA" id="ARBA00001946"/>
    </source>
</evidence>
<dbReference type="Proteomes" id="UP000631694">
    <property type="component" value="Unassembled WGS sequence"/>
</dbReference>
<dbReference type="SFLD" id="SFLDG01129">
    <property type="entry name" value="C1.5:_HAD__Beta-PGM__Phosphata"/>
    <property type="match status" value="1"/>
</dbReference>
<keyword evidence="8 10" id="KW-0460">Magnesium</keyword>
<dbReference type="InterPro" id="IPR006439">
    <property type="entry name" value="HAD-SF_hydro_IA"/>
</dbReference>
<evidence type="ECO:0000256" key="10">
    <source>
        <dbReference type="HAMAP-Rule" id="MF_00495"/>
    </source>
</evidence>
<dbReference type="InterPro" id="IPR023214">
    <property type="entry name" value="HAD_sf"/>
</dbReference>
<evidence type="ECO:0000256" key="6">
    <source>
        <dbReference type="ARBA" id="ARBA00022723"/>
    </source>
</evidence>